<dbReference type="PANTHER" id="PTHR11985">
    <property type="entry name" value="GLYCEROL-3-PHOSPHATE DEHYDROGENASE"/>
    <property type="match status" value="1"/>
</dbReference>
<evidence type="ECO:0000256" key="7">
    <source>
        <dbReference type="SAM" id="MobiDB-lite"/>
    </source>
</evidence>
<keyword evidence="11" id="KW-1185">Reference proteome</keyword>
<feature type="domain" description="FAD dependent oxidoreductase" evidence="8">
    <location>
        <begin position="39"/>
        <end position="393"/>
    </location>
</feature>
<dbReference type="PANTHER" id="PTHR11985:SF35">
    <property type="entry name" value="ANAEROBIC GLYCEROL-3-PHOSPHATE DEHYDROGENASE SUBUNIT A"/>
    <property type="match status" value="1"/>
</dbReference>
<evidence type="ECO:0000313" key="11">
    <source>
        <dbReference type="Proteomes" id="UP000239477"/>
    </source>
</evidence>
<evidence type="ECO:0000256" key="2">
    <source>
        <dbReference type="ARBA" id="ARBA00007330"/>
    </source>
</evidence>
<dbReference type="GO" id="GO:0004368">
    <property type="term" value="F:glycerol-3-phosphate dehydrogenase (quinone) activity"/>
    <property type="evidence" value="ECO:0007669"/>
    <property type="project" value="InterPro"/>
</dbReference>
<protein>
    <submittedName>
        <fullName evidence="10">FAD-dependent oxidoreductase</fullName>
    </submittedName>
</protein>
<dbReference type="InterPro" id="IPR031656">
    <property type="entry name" value="DAO_C"/>
</dbReference>
<evidence type="ECO:0000313" key="10">
    <source>
        <dbReference type="EMBL" id="AVJ28666.1"/>
    </source>
</evidence>
<feature type="region of interest" description="Disordered" evidence="7">
    <location>
        <begin position="1"/>
        <end position="20"/>
    </location>
</feature>
<name>A0A2S0I9H7_9BURK</name>
<gene>
    <name evidence="10" type="ORF">CLM73_16970</name>
</gene>
<dbReference type="Gene3D" id="1.10.8.870">
    <property type="entry name" value="Alpha-glycerophosphate oxidase, cap domain"/>
    <property type="match status" value="1"/>
</dbReference>
<dbReference type="Gene3D" id="3.50.50.60">
    <property type="entry name" value="FAD/NAD(P)-binding domain"/>
    <property type="match status" value="1"/>
</dbReference>
<evidence type="ECO:0000256" key="3">
    <source>
        <dbReference type="ARBA" id="ARBA00022630"/>
    </source>
</evidence>
<dbReference type="AlphaFoldDB" id="A0A2S0I9H7"/>
<accession>A0A2S0I9H7</accession>
<keyword evidence="4" id="KW-0319">Glycerol metabolism</keyword>
<comment type="cofactor">
    <cofactor evidence="1">
        <name>FAD</name>
        <dbReference type="ChEBI" id="CHEBI:57692"/>
    </cofactor>
</comment>
<evidence type="ECO:0000256" key="1">
    <source>
        <dbReference type="ARBA" id="ARBA00001974"/>
    </source>
</evidence>
<evidence type="ECO:0000256" key="6">
    <source>
        <dbReference type="ARBA" id="ARBA00023002"/>
    </source>
</evidence>
<organism evidence="10 11">
    <name type="scientific">Achromobacter spanius</name>
    <dbReference type="NCBI Taxonomy" id="217203"/>
    <lineage>
        <taxon>Bacteria</taxon>
        <taxon>Pseudomonadati</taxon>
        <taxon>Pseudomonadota</taxon>
        <taxon>Betaproteobacteria</taxon>
        <taxon>Burkholderiales</taxon>
        <taxon>Alcaligenaceae</taxon>
        <taxon>Achromobacter</taxon>
    </lineage>
</organism>
<evidence type="ECO:0000256" key="4">
    <source>
        <dbReference type="ARBA" id="ARBA00022798"/>
    </source>
</evidence>
<evidence type="ECO:0000256" key="5">
    <source>
        <dbReference type="ARBA" id="ARBA00022827"/>
    </source>
</evidence>
<dbReference type="GO" id="GO:0046168">
    <property type="term" value="P:glycerol-3-phosphate catabolic process"/>
    <property type="evidence" value="ECO:0007669"/>
    <property type="project" value="TreeGrafter"/>
</dbReference>
<dbReference type="GO" id="GO:0006071">
    <property type="term" value="P:glycerol metabolic process"/>
    <property type="evidence" value="ECO:0007669"/>
    <property type="project" value="UniProtKB-KW"/>
</dbReference>
<proteinExistence type="inferred from homology"/>
<reference evidence="10 11" key="1">
    <citation type="submission" date="2017-09" db="EMBL/GenBank/DDBJ databases">
        <title>Genomic, metabolic, and phenotypic characteristics of bacterial isolates from the natural microbiome of the model nematode Caenorhabditis elegans.</title>
        <authorList>
            <person name="Zimmermann J."/>
            <person name="Obeng N."/>
            <person name="Yang W."/>
            <person name="Obeng O."/>
            <person name="Kissoyan K."/>
            <person name="Pees B."/>
            <person name="Dirksen P."/>
            <person name="Hoppner M."/>
            <person name="Franke A."/>
            <person name="Rosenstiel P."/>
            <person name="Leippe M."/>
            <person name="Dierking K."/>
            <person name="Kaleta C."/>
            <person name="Schulenburg H."/>
        </authorList>
    </citation>
    <scope>NUCLEOTIDE SEQUENCE [LARGE SCALE GENOMIC DNA]</scope>
    <source>
        <strain evidence="10 11">MYb73</strain>
    </source>
</reference>
<sequence>MMGWLSRKPGKDQADMTSTEPLRLIRQEQLDRLGSERFDIIIVGGGITGAYAALDASLRGYRVALIEKDDFASGTSSKSSKMVHGGLRYIEQGNLRLVRHSLQERQRLRRNARHLVQRLPFLFPILERDGVFDKRLSKAFESLLWTYDVAGGWREGILHQKLTKAEVLSHCPTFKEEGLLGGFLYFDARVDDARLTLAVARSAAFHGAAVLNHTKAIEVTRNEHGKVDGVIVQAGAQEIRARAGAVIMATGVWLRDWSGAKKGDVPAMHIRPAKGVHVAVPWLKVRNDCTVTIPVPGRSRRATITRWGNVSYLGTTDEDYEGDLDDVYCTRRELDFLLEGARSALKTDLQPEDVVGSIAGCRPLVAPPGGKTLEIKRNHEIHVAPDGLVTIVGGKLTTSRHMAEQTIDAAQQVIGRQGRCLTRRAYLLGAAGYDPQAIVASGGLSAHLGERYGTEARFVSDIMQSDPALMAPIVEGLPYTEAEVVYAARHELAATVQDVLSRRMRARLMARDASARAAARVGQLLRAELGLSETDVARQVDDYLAAIRHEKSVLMGDE</sequence>
<evidence type="ECO:0000259" key="8">
    <source>
        <dbReference type="Pfam" id="PF01266"/>
    </source>
</evidence>
<dbReference type="Gene3D" id="3.30.9.10">
    <property type="entry name" value="D-Amino Acid Oxidase, subunit A, domain 2"/>
    <property type="match status" value="1"/>
</dbReference>
<dbReference type="InterPro" id="IPR038299">
    <property type="entry name" value="DAO_C_sf"/>
</dbReference>
<dbReference type="Pfam" id="PF01266">
    <property type="entry name" value="DAO"/>
    <property type="match status" value="1"/>
</dbReference>
<keyword evidence="3" id="KW-0285">Flavoprotein</keyword>
<dbReference type="EMBL" id="CP023270">
    <property type="protein sequence ID" value="AVJ28666.1"/>
    <property type="molecule type" value="Genomic_DNA"/>
</dbReference>
<keyword evidence="5" id="KW-0274">FAD</keyword>
<dbReference type="Pfam" id="PF16901">
    <property type="entry name" value="DAO_C"/>
    <property type="match status" value="1"/>
</dbReference>
<keyword evidence="6" id="KW-0560">Oxidoreductase</keyword>
<dbReference type="InterPro" id="IPR006076">
    <property type="entry name" value="FAD-dep_OxRdtase"/>
</dbReference>
<dbReference type="SUPFAM" id="SSF51905">
    <property type="entry name" value="FAD/NAD(P)-binding domain"/>
    <property type="match status" value="1"/>
</dbReference>
<feature type="domain" description="Alpha-glycerophosphate oxidase C-terminal" evidence="9">
    <location>
        <begin position="420"/>
        <end position="534"/>
    </location>
</feature>
<dbReference type="RefSeq" id="WP_105239433.1">
    <property type="nucleotide sequence ID" value="NZ_CP023270.1"/>
</dbReference>
<dbReference type="Proteomes" id="UP000239477">
    <property type="component" value="Chromosome"/>
</dbReference>
<evidence type="ECO:0000259" key="9">
    <source>
        <dbReference type="Pfam" id="PF16901"/>
    </source>
</evidence>
<comment type="similarity">
    <text evidence="2">Belongs to the FAD-dependent glycerol-3-phosphate dehydrogenase family.</text>
</comment>
<dbReference type="InterPro" id="IPR000447">
    <property type="entry name" value="G3P_DH_FAD-dep"/>
</dbReference>
<dbReference type="InterPro" id="IPR036188">
    <property type="entry name" value="FAD/NAD-bd_sf"/>
</dbReference>
<dbReference type="PRINTS" id="PR01001">
    <property type="entry name" value="FADG3PDH"/>
</dbReference>
<dbReference type="OrthoDB" id="9766796at2"/>